<accession>A0AAJ1R1X2</accession>
<evidence type="ECO:0000256" key="1">
    <source>
        <dbReference type="SAM" id="Phobius"/>
    </source>
</evidence>
<dbReference type="PIRSF" id="PIRSF018266">
    <property type="entry name" value="FecR"/>
    <property type="match status" value="1"/>
</dbReference>
<reference evidence="4" key="1">
    <citation type="submission" date="2023-06" db="EMBL/GenBank/DDBJ databases">
        <title>Two Chryseobacterium gambrini strains from China.</title>
        <authorList>
            <person name="Zeng J."/>
            <person name="Wu Y."/>
        </authorList>
    </citation>
    <scope>NUCLEOTIDE SEQUENCE</scope>
    <source>
        <strain evidence="4">SQ219</strain>
    </source>
</reference>
<dbReference type="InterPro" id="IPR012373">
    <property type="entry name" value="Ferrdict_sens_TM"/>
</dbReference>
<dbReference type="Gene3D" id="3.55.50.30">
    <property type="match status" value="1"/>
</dbReference>
<dbReference type="InterPro" id="IPR032508">
    <property type="entry name" value="FecR_C"/>
</dbReference>
<organism evidence="4 5">
    <name type="scientific">Chryseobacterium gambrini</name>
    <dbReference type="NCBI Taxonomy" id="373672"/>
    <lineage>
        <taxon>Bacteria</taxon>
        <taxon>Pseudomonadati</taxon>
        <taxon>Bacteroidota</taxon>
        <taxon>Flavobacteriia</taxon>
        <taxon>Flavobacteriales</taxon>
        <taxon>Weeksellaceae</taxon>
        <taxon>Chryseobacterium group</taxon>
        <taxon>Chryseobacterium</taxon>
    </lineage>
</organism>
<sequence length="298" mass="33700">MDKRKQPDQLSFDEAKELWNELGNKTDAELETPTEQEKREFHQKLYARIEAHQAKKRRIKTLRYTSLMVAVVLLLIGSVISYRSLYLPDVYQADQHVLTFTLKEGSSVTLSKGAKLTVEKSFPADTREVILEGDAVFNVTKSKIHPFIVHAGSYQTKVLGTIFKITQDHQRFNVDLYEGKVQVIKAEKPTETFVIKPKQTFSNFGSKDVATIVATKTTDTTLKNNTATISFTDLKLMDAIKILEDTYGVKIQYPSTASNSKLSATKEKATAADMIRLISLKLNLNSKKINDKTFQLEE</sequence>
<feature type="transmembrane region" description="Helical" evidence="1">
    <location>
        <begin position="62"/>
        <end position="82"/>
    </location>
</feature>
<dbReference type="PANTHER" id="PTHR30273:SF2">
    <property type="entry name" value="PROTEIN FECR"/>
    <property type="match status" value="1"/>
</dbReference>
<dbReference type="Proteomes" id="UP001225933">
    <property type="component" value="Unassembled WGS sequence"/>
</dbReference>
<evidence type="ECO:0000259" key="2">
    <source>
        <dbReference type="Pfam" id="PF04773"/>
    </source>
</evidence>
<dbReference type="RefSeq" id="WP_214588917.1">
    <property type="nucleotide sequence ID" value="NZ_JAUHGV010000002.1"/>
</dbReference>
<feature type="domain" description="FecR protein" evidence="2">
    <location>
        <begin position="97"/>
        <end position="182"/>
    </location>
</feature>
<dbReference type="PANTHER" id="PTHR30273">
    <property type="entry name" value="PERIPLASMIC SIGNAL SENSOR AND SIGMA FACTOR ACTIVATOR FECR-RELATED"/>
    <property type="match status" value="1"/>
</dbReference>
<dbReference type="Pfam" id="PF04773">
    <property type="entry name" value="FecR"/>
    <property type="match status" value="1"/>
</dbReference>
<dbReference type="GO" id="GO:0016989">
    <property type="term" value="F:sigma factor antagonist activity"/>
    <property type="evidence" value="ECO:0007669"/>
    <property type="project" value="TreeGrafter"/>
</dbReference>
<dbReference type="AlphaFoldDB" id="A0AAJ1R1X2"/>
<keyword evidence="1" id="KW-1133">Transmembrane helix</keyword>
<gene>
    <name evidence="4" type="ORF">QX233_03245</name>
</gene>
<dbReference type="EMBL" id="JAUHGV010000002">
    <property type="protein sequence ID" value="MDN4011470.1"/>
    <property type="molecule type" value="Genomic_DNA"/>
</dbReference>
<name>A0AAJ1R1X2_9FLAO</name>
<protein>
    <submittedName>
        <fullName evidence="4">FecR domain-containing protein</fullName>
    </submittedName>
</protein>
<evidence type="ECO:0000313" key="4">
    <source>
        <dbReference type="EMBL" id="MDN4011470.1"/>
    </source>
</evidence>
<evidence type="ECO:0000259" key="3">
    <source>
        <dbReference type="Pfam" id="PF16344"/>
    </source>
</evidence>
<proteinExistence type="predicted"/>
<keyword evidence="1" id="KW-0812">Transmembrane</keyword>
<dbReference type="Pfam" id="PF16344">
    <property type="entry name" value="FecR_C"/>
    <property type="match status" value="1"/>
</dbReference>
<dbReference type="InterPro" id="IPR006860">
    <property type="entry name" value="FecR"/>
</dbReference>
<keyword evidence="1" id="KW-0472">Membrane</keyword>
<dbReference type="Gene3D" id="2.60.120.1440">
    <property type="match status" value="1"/>
</dbReference>
<comment type="caution">
    <text evidence="4">The sequence shown here is derived from an EMBL/GenBank/DDBJ whole genome shotgun (WGS) entry which is preliminary data.</text>
</comment>
<evidence type="ECO:0000313" key="5">
    <source>
        <dbReference type="Proteomes" id="UP001225933"/>
    </source>
</evidence>
<feature type="domain" description="Protein FecR C-terminal" evidence="3">
    <location>
        <begin position="229"/>
        <end position="293"/>
    </location>
</feature>